<organism evidence="3 4">
    <name type="scientific">Thermogutta terrifontis</name>
    <dbReference type="NCBI Taxonomy" id="1331910"/>
    <lineage>
        <taxon>Bacteria</taxon>
        <taxon>Pseudomonadati</taxon>
        <taxon>Planctomycetota</taxon>
        <taxon>Planctomycetia</taxon>
        <taxon>Pirellulales</taxon>
        <taxon>Thermoguttaceae</taxon>
        <taxon>Thermogutta</taxon>
    </lineage>
</organism>
<dbReference type="Gene3D" id="3.90.1150.10">
    <property type="entry name" value="Aspartate Aminotransferase, domain 1"/>
    <property type="match status" value="1"/>
</dbReference>
<dbReference type="GO" id="GO:0008483">
    <property type="term" value="F:transaminase activity"/>
    <property type="evidence" value="ECO:0007669"/>
    <property type="project" value="TreeGrafter"/>
</dbReference>
<dbReference type="InterPro" id="IPR015421">
    <property type="entry name" value="PyrdxlP-dep_Trfase_major"/>
</dbReference>
<evidence type="ECO:0000256" key="2">
    <source>
        <dbReference type="RuleBase" id="RU004508"/>
    </source>
</evidence>
<dbReference type="AlphaFoldDB" id="A0A286RH61"/>
<keyword evidence="2" id="KW-0663">Pyridoxal phosphate</keyword>
<keyword evidence="4" id="KW-1185">Reference proteome</keyword>
<dbReference type="InterPro" id="IPR006311">
    <property type="entry name" value="TAT_signal"/>
</dbReference>
<dbReference type="Gene3D" id="3.40.640.10">
    <property type="entry name" value="Type I PLP-dependent aspartate aminotransferase-like (Major domain)"/>
    <property type="match status" value="1"/>
</dbReference>
<dbReference type="InterPro" id="IPR015422">
    <property type="entry name" value="PyrdxlP-dep_Trfase_small"/>
</dbReference>
<sequence length="457" mass="50808">MARRNNRRQFLVNTGVLGLGSIGSGSLMTAFSQQVNVPNVVPELQEKPALLGGKPVLSRSWPSWPMVHKSDEDAIMEVLRAGRWYRNRSVEEFEERYAELNSARFCIATSSGTTALFTSLGALGIGPGDEVIVPPFTFMATVTVVLLHYALPVFVDSDLETFLMDPKKLEAAITPRTKAIIPVHIGGNVANLDEILAVAERHKIPVVGDACQAHLAEWRGKSAGSWGTTGCYSFQLSKNLCSGEGGAILTNDEAIADACFAFHNCYRKRPKAAPTADFSFGRNGNFRMTEFQGALLLSQMEGIRERADLRSDNAAYLTKLLSEIPGISPARQYPQCTRNAYHLFMFRYDPAEFSDLPRNRFVNALRAEGVPCSPGYSPLNKEKFLLDALRSEPYLRVYGREVIDAWLQKNECPENDKLCEHSVWFYQNVLLTDHQTMDKIALAINKIKKHAGDLRKG</sequence>
<name>A0A286RH61_9BACT</name>
<reference evidence="3 4" key="1">
    <citation type="journal article" name="Front. Microbiol.">
        <title>Sugar Metabolism of the First Thermophilic Planctomycete Thermogutta terrifontis: Comparative Genomic and Transcriptomic Approaches.</title>
        <authorList>
            <person name="Elcheninov A.G."/>
            <person name="Menzel P."/>
            <person name="Gudbergsdottir S.R."/>
            <person name="Slesarev A.I."/>
            <person name="Kadnikov V.V."/>
            <person name="Krogh A."/>
            <person name="Bonch-Osmolovskaya E.A."/>
            <person name="Peng X."/>
            <person name="Kublanov I.V."/>
        </authorList>
    </citation>
    <scope>NUCLEOTIDE SEQUENCE [LARGE SCALE GENOMIC DNA]</scope>
    <source>
        <strain evidence="3 4">R1</strain>
    </source>
</reference>
<gene>
    <name evidence="3" type="ORF">THTE_2696</name>
</gene>
<dbReference type="CDD" id="cd00616">
    <property type="entry name" value="AHBA_syn"/>
    <property type="match status" value="1"/>
</dbReference>
<comment type="similarity">
    <text evidence="1 2">Belongs to the DegT/DnrJ/EryC1 family.</text>
</comment>
<dbReference type="EMBL" id="CP018477">
    <property type="protein sequence ID" value="ASV75298.1"/>
    <property type="molecule type" value="Genomic_DNA"/>
</dbReference>
<dbReference type="KEGG" id="ttf:THTE_2696"/>
<dbReference type="Proteomes" id="UP000215086">
    <property type="component" value="Chromosome"/>
</dbReference>
<proteinExistence type="inferred from homology"/>
<dbReference type="InterPro" id="IPR000653">
    <property type="entry name" value="DegT/StrS_aminotransferase"/>
</dbReference>
<dbReference type="OrthoDB" id="257609at2"/>
<dbReference type="PANTHER" id="PTHR30244">
    <property type="entry name" value="TRANSAMINASE"/>
    <property type="match status" value="1"/>
</dbReference>
<dbReference type="InterPro" id="IPR015424">
    <property type="entry name" value="PyrdxlP-dep_Trfase"/>
</dbReference>
<protein>
    <submittedName>
        <fullName evidence="3">Lipopolysaccharide biosynthesis protein RffA</fullName>
    </submittedName>
</protein>
<dbReference type="GO" id="GO:0000271">
    <property type="term" value="P:polysaccharide biosynthetic process"/>
    <property type="evidence" value="ECO:0007669"/>
    <property type="project" value="TreeGrafter"/>
</dbReference>
<dbReference type="PROSITE" id="PS51318">
    <property type="entry name" value="TAT"/>
    <property type="match status" value="1"/>
</dbReference>
<dbReference type="PANTHER" id="PTHR30244:SF34">
    <property type="entry name" value="DTDP-4-AMINO-4,6-DIDEOXYGALACTOSE TRANSAMINASE"/>
    <property type="match status" value="1"/>
</dbReference>
<evidence type="ECO:0000256" key="1">
    <source>
        <dbReference type="ARBA" id="ARBA00037999"/>
    </source>
</evidence>
<dbReference type="SUPFAM" id="SSF53383">
    <property type="entry name" value="PLP-dependent transferases"/>
    <property type="match status" value="1"/>
</dbReference>
<dbReference type="GO" id="GO:0030170">
    <property type="term" value="F:pyridoxal phosphate binding"/>
    <property type="evidence" value="ECO:0007669"/>
    <property type="project" value="TreeGrafter"/>
</dbReference>
<dbReference type="RefSeq" id="WP_095415410.1">
    <property type="nucleotide sequence ID" value="NZ_CP018477.1"/>
</dbReference>
<accession>A0A286RH61</accession>
<evidence type="ECO:0000313" key="3">
    <source>
        <dbReference type="EMBL" id="ASV75298.1"/>
    </source>
</evidence>
<dbReference type="Pfam" id="PF01041">
    <property type="entry name" value="DegT_DnrJ_EryC1"/>
    <property type="match status" value="1"/>
</dbReference>
<evidence type="ECO:0000313" key="4">
    <source>
        <dbReference type="Proteomes" id="UP000215086"/>
    </source>
</evidence>